<comment type="caution">
    <text evidence="1">The sequence shown here is derived from an EMBL/GenBank/DDBJ whole genome shotgun (WGS) entry which is preliminary data.</text>
</comment>
<dbReference type="Gene3D" id="1.10.3210.10">
    <property type="entry name" value="Hypothetical protein af1432"/>
    <property type="match status" value="1"/>
</dbReference>
<proteinExistence type="predicted"/>
<sequence length="207" mass="22889">MEEQWNQAVLVLGGTPNDAAADLTRRYEEPHRLYHNTSHVLAVLRAAREIADVTSREWAILTLAICAHDVIYDARPGDDERASAAWARTQLSSSGVAAHHVEQVASLVLATLGHQSDDPLAHVLLDADLSILGSAPEVYDAYAVAVRAEYSAVSESSWRQGRSKVLRSLLDRADLFRTPQAISRWDALARENLRRELSTLREDSPKS</sequence>
<dbReference type="Proteomes" id="UP001521150">
    <property type="component" value="Unassembled WGS sequence"/>
</dbReference>
<gene>
    <name evidence="1" type="ORF">LWC34_26260</name>
</gene>
<name>A0ABS8ZHD0_9PSEU</name>
<protein>
    <recommendedName>
        <fullName evidence="3">Metal-dependent phosphohydrolase</fullName>
    </recommendedName>
</protein>
<dbReference type="PANTHER" id="PTHR21174:SF0">
    <property type="entry name" value="HD PHOSPHOHYDROLASE FAMILY PROTEIN-RELATED"/>
    <property type="match status" value="1"/>
</dbReference>
<dbReference type="InterPro" id="IPR009218">
    <property type="entry name" value="HD_phosphohydro"/>
</dbReference>
<organism evidence="1 2">
    <name type="scientific">Kibdelosporangium philippinense</name>
    <dbReference type="NCBI Taxonomy" id="211113"/>
    <lineage>
        <taxon>Bacteria</taxon>
        <taxon>Bacillati</taxon>
        <taxon>Actinomycetota</taxon>
        <taxon>Actinomycetes</taxon>
        <taxon>Pseudonocardiales</taxon>
        <taxon>Pseudonocardiaceae</taxon>
        <taxon>Kibdelosporangium</taxon>
    </lineage>
</organism>
<evidence type="ECO:0000313" key="1">
    <source>
        <dbReference type="EMBL" id="MCE7006310.1"/>
    </source>
</evidence>
<dbReference type="PIRSF" id="PIRSF035170">
    <property type="entry name" value="HD_phosphohydro"/>
    <property type="match status" value="1"/>
</dbReference>
<accession>A0ABS8ZHD0</accession>
<evidence type="ECO:0008006" key="3">
    <source>
        <dbReference type="Google" id="ProtNLM"/>
    </source>
</evidence>
<dbReference type="PANTHER" id="PTHR21174">
    <property type="match status" value="1"/>
</dbReference>
<keyword evidence="2" id="KW-1185">Reference proteome</keyword>
<evidence type="ECO:0000313" key="2">
    <source>
        <dbReference type="Proteomes" id="UP001521150"/>
    </source>
</evidence>
<reference evidence="1 2" key="1">
    <citation type="submission" date="2021-12" db="EMBL/GenBank/DDBJ databases">
        <title>Genome sequence of Kibdelosporangium philippinense ATCC 49844.</title>
        <authorList>
            <person name="Fedorov E.A."/>
            <person name="Omeragic M."/>
            <person name="Shalygina K.F."/>
            <person name="Maclea K.S."/>
        </authorList>
    </citation>
    <scope>NUCLEOTIDE SEQUENCE [LARGE SCALE GENOMIC DNA]</scope>
    <source>
        <strain evidence="1 2">ATCC 49844</strain>
    </source>
</reference>
<dbReference type="SUPFAM" id="SSF109604">
    <property type="entry name" value="HD-domain/PDEase-like"/>
    <property type="match status" value="1"/>
</dbReference>
<dbReference type="EMBL" id="JAJVCN010000002">
    <property type="protein sequence ID" value="MCE7006310.1"/>
    <property type="molecule type" value="Genomic_DNA"/>
</dbReference>
<dbReference type="RefSeq" id="WP_233727804.1">
    <property type="nucleotide sequence ID" value="NZ_JAJVCN010000002.1"/>
</dbReference>